<dbReference type="Pfam" id="PF01047">
    <property type="entry name" value="MarR"/>
    <property type="match status" value="1"/>
</dbReference>
<dbReference type="Gene3D" id="1.10.10.10">
    <property type="entry name" value="Winged helix-like DNA-binding domain superfamily/Winged helix DNA-binding domain"/>
    <property type="match status" value="1"/>
</dbReference>
<dbReference type="InterPro" id="IPR036390">
    <property type="entry name" value="WH_DNA-bd_sf"/>
</dbReference>
<dbReference type="PROSITE" id="PS50995">
    <property type="entry name" value="HTH_MARR_2"/>
    <property type="match status" value="1"/>
</dbReference>
<dbReference type="InterPro" id="IPR039422">
    <property type="entry name" value="MarR/SlyA-like"/>
</dbReference>
<dbReference type="SUPFAM" id="SSF46785">
    <property type="entry name" value="Winged helix' DNA-binding domain"/>
    <property type="match status" value="1"/>
</dbReference>
<organism evidence="2 3">
    <name type="scientific">Rhizobium terricola</name>
    <dbReference type="NCBI Taxonomy" id="2728849"/>
    <lineage>
        <taxon>Bacteria</taxon>
        <taxon>Pseudomonadati</taxon>
        <taxon>Pseudomonadota</taxon>
        <taxon>Alphaproteobacteria</taxon>
        <taxon>Hyphomicrobiales</taxon>
        <taxon>Rhizobiaceae</taxon>
        <taxon>Rhizobium/Agrobacterium group</taxon>
        <taxon>Rhizobium</taxon>
    </lineage>
</organism>
<dbReference type="GO" id="GO:0006950">
    <property type="term" value="P:response to stress"/>
    <property type="evidence" value="ECO:0007669"/>
    <property type="project" value="TreeGrafter"/>
</dbReference>
<dbReference type="EMBL" id="JABBGK010000001">
    <property type="protein sequence ID" value="NML74046.1"/>
    <property type="molecule type" value="Genomic_DNA"/>
</dbReference>
<proteinExistence type="predicted"/>
<protein>
    <submittedName>
        <fullName evidence="2">Winged helix-turn-helix transcriptional regulator</fullName>
    </submittedName>
</protein>
<dbReference type="PANTHER" id="PTHR33164:SF105">
    <property type="entry name" value="TRANSCRIPTIONAL REPRESSOR PROTEIN-RELATED"/>
    <property type="match status" value="1"/>
</dbReference>
<name>A0A7Y0AV52_9HYPH</name>
<dbReference type="InterPro" id="IPR036388">
    <property type="entry name" value="WH-like_DNA-bd_sf"/>
</dbReference>
<evidence type="ECO:0000313" key="3">
    <source>
        <dbReference type="Proteomes" id="UP000541470"/>
    </source>
</evidence>
<comment type="caution">
    <text evidence="2">The sequence shown here is derived from an EMBL/GenBank/DDBJ whole genome shotgun (WGS) entry which is preliminary data.</text>
</comment>
<evidence type="ECO:0000259" key="1">
    <source>
        <dbReference type="PROSITE" id="PS50995"/>
    </source>
</evidence>
<dbReference type="InterPro" id="IPR000835">
    <property type="entry name" value="HTH_MarR-typ"/>
</dbReference>
<dbReference type="AlphaFoldDB" id="A0A7Y0AV52"/>
<sequence length="133" mass="14900">MKKHVCHCIALRKVSRKVTAIYDAALEPFGISVNQFSELRRIRAMQPVSLSDLAIALDLDRSTVGRNTRVLERLGYVETVETDDRRESAFSLTPAALSVLAEAAPAWDAVQARFEERFDPVVLDQLLESLETL</sequence>
<feature type="domain" description="HTH marR-type" evidence="1">
    <location>
        <begin position="4"/>
        <end position="133"/>
    </location>
</feature>
<evidence type="ECO:0000313" key="2">
    <source>
        <dbReference type="EMBL" id="NML74046.1"/>
    </source>
</evidence>
<reference evidence="2 3" key="1">
    <citation type="submission" date="2020-04" db="EMBL/GenBank/DDBJ databases">
        <title>Rhizobium sp. S-51 isolated from soil.</title>
        <authorList>
            <person name="Dahal R.H."/>
        </authorList>
    </citation>
    <scope>NUCLEOTIDE SEQUENCE [LARGE SCALE GENOMIC DNA]</scope>
    <source>
        <strain evidence="2 3">S-51</strain>
    </source>
</reference>
<dbReference type="SMART" id="SM00347">
    <property type="entry name" value="HTH_MARR"/>
    <property type="match status" value="1"/>
</dbReference>
<accession>A0A7Y0AV52</accession>
<keyword evidence="3" id="KW-1185">Reference proteome</keyword>
<dbReference type="GO" id="GO:0003700">
    <property type="term" value="F:DNA-binding transcription factor activity"/>
    <property type="evidence" value="ECO:0007669"/>
    <property type="project" value="InterPro"/>
</dbReference>
<dbReference type="Proteomes" id="UP000541470">
    <property type="component" value="Unassembled WGS sequence"/>
</dbReference>
<gene>
    <name evidence="2" type="ORF">HHL25_07925</name>
</gene>
<dbReference type="PANTHER" id="PTHR33164">
    <property type="entry name" value="TRANSCRIPTIONAL REGULATOR, MARR FAMILY"/>
    <property type="match status" value="1"/>
</dbReference>